<dbReference type="InterPro" id="IPR003667">
    <property type="entry name" value="NqrDE/RnfAE"/>
</dbReference>
<evidence type="ECO:0000313" key="9">
    <source>
        <dbReference type="Proteomes" id="UP000610760"/>
    </source>
</evidence>
<evidence type="ECO:0000313" key="8">
    <source>
        <dbReference type="EMBL" id="MBC8559574.1"/>
    </source>
</evidence>
<feature type="transmembrane region" description="Helical" evidence="7">
    <location>
        <begin position="178"/>
        <end position="199"/>
    </location>
</feature>
<evidence type="ECO:0000256" key="3">
    <source>
        <dbReference type="ARBA" id="ARBA00022692"/>
    </source>
</evidence>
<feature type="transmembrane region" description="Helical" evidence="7">
    <location>
        <begin position="141"/>
        <end position="166"/>
    </location>
</feature>
<evidence type="ECO:0000256" key="6">
    <source>
        <dbReference type="ARBA" id="ARBA00023136"/>
    </source>
</evidence>
<feature type="transmembrane region" description="Helical" evidence="7">
    <location>
        <begin position="82"/>
        <end position="104"/>
    </location>
</feature>
<dbReference type="RefSeq" id="WP_249294465.1">
    <property type="nucleotide sequence ID" value="NZ_JACRSV010000001.1"/>
</dbReference>
<evidence type="ECO:0000256" key="7">
    <source>
        <dbReference type="SAM" id="Phobius"/>
    </source>
</evidence>
<keyword evidence="5 7" id="KW-1133">Transmembrane helix</keyword>
<comment type="caution">
    <text evidence="8">The sequence shown here is derived from an EMBL/GenBank/DDBJ whole genome shotgun (WGS) entry which is preliminary data.</text>
</comment>
<evidence type="ECO:0000256" key="1">
    <source>
        <dbReference type="ARBA" id="ARBA00004127"/>
    </source>
</evidence>
<feature type="transmembrane region" description="Helical" evidence="7">
    <location>
        <begin position="12"/>
        <end position="35"/>
    </location>
</feature>
<keyword evidence="6 7" id="KW-0472">Membrane</keyword>
<feature type="transmembrane region" description="Helical" evidence="7">
    <location>
        <begin position="116"/>
        <end position="135"/>
    </location>
</feature>
<keyword evidence="9" id="KW-1185">Reference proteome</keyword>
<dbReference type="PIRSF" id="PIRSF006102">
    <property type="entry name" value="NQR_DE"/>
    <property type="match status" value="1"/>
</dbReference>
<dbReference type="PANTHER" id="PTHR30335">
    <property type="entry name" value="INTEGRAL MEMBRANE PROTEIN OF SOXR-REDUCING COMPLEX"/>
    <property type="match status" value="1"/>
</dbReference>
<keyword evidence="3 7" id="KW-0812">Transmembrane</keyword>
<keyword evidence="2" id="KW-0813">Transport</keyword>
<dbReference type="InterPro" id="IPR050133">
    <property type="entry name" value="NqrDE/RnfAE_oxidrdctase"/>
</dbReference>
<feature type="transmembrane region" description="Helical" evidence="7">
    <location>
        <begin position="47"/>
        <end position="70"/>
    </location>
</feature>
<dbReference type="Pfam" id="PF02508">
    <property type="entry name" value="Rnf-Nqr"/>
    <property type="match status" value="1"/>
</dbReference>
<comment type="subcellular location">
    <subcellularLocation>
        <location evidence="1">Endomembrane system</location>
        <topology evidence="1">Multi-pass membrane protein</topology>
    </subcellularLocation>
</comment>
<accession>A0A926I726</accession>
<dbReference type="AlphaFoldDB" id="A0A926I726"/>
<protein>
    <recommendedName>
        <fullName evidence="10">Electron transport complex protein RnfA</fullName>
    </recommendedName>
</protein>
<gene>
    <name evidence="8" type="ORF">H8710_05740</name>
</gene>
<proteinExistence type="predicted"/>
<dbReference type="Proteomes" id="UP000610760">
    <property type="component" value="Unassembled WGS sequence"/>
</dbReference>
<evidence type="ECO:0008006" key="10">
    <source>
        <dbReference type="Google" id="ProtNLM"/>
    </source>
</evidence>
<evidence type="ECO:0000256" key="5">
    <source>
        <dbReference type="ARBA" id="ARBA00022989"/>
    </source>
</evidence>
<evidence type="ECO:0000256" key="4">
    <source>
        <dbReference type="ARBA" id="ARBA00022967"/>
    </source>
</evidence>
<dbReference type="GO" id="GO:0012505">
    <property type="term" value="C:endomembrane system"/>
    <property type="evidence" value="ECO:0007669"/>
    <property type="project" value="UniProtKB-SubCell"/>
</dbReference>
<reference evidence="8" key="1">
    <citation type="submission" date="2020-08" db="EMBL/GenBank/DDBJ databases">
        <title>Genome public.</title>
        <authorList>
            <person name="Liu C."/>
            <person name="Sun Q."/>
        </authorList>
    </citation>
    <scope>NUCLEOTIDE SEQUENCE</scope>
    <source>
        <strain evidence="8">NSJ-33</strain>
    </source>
</reference>
<dbReference type="GO" id="GO:0005886">
    <property type="term" value="C:plasma membrane"/>
    <property type="evidence" value="ECO:0007669"/>
    <property type="project" value="TreeGrafter"/>
</dbReference>
<organism evidence="8 9">
    <name type="scientific">Fumia xinanensis</name>
    <dbReference type="NCBI Taxonomy" id="2763659"/>
    <lineage>
        <taxon>Bacteria</taxon>
        <taxon>Bacillati</taxon>
        <taxon>Bacillota</taxon>
        <taxon>Clostridia</taxon>
        <taxon>Eubacteriales</taxon>
        <taxon>Oscillospiraceae</taxon>
        <taxon>Fumia</taxon>
    </lineage>
</organism>
<keyword evidence="4" id="KW-1278">Translocase</keyword>
<dbReference type="PANTHER" id="PTHR30335:SF0">
    <property type="entry name" value="ION-TRANSLOCATING OXIDOREDUCTASE COMPLEX SUBUNIT A"/>
    <property type="match status" value="1"/>
</dbReference>
<dbReference type="EMBL" id="JACRSV010000001">
    <property type="protein sequence ID" value="MBC8559574.1"/>
    <property type="molecule type" value="Genomic_DNA"/>
</dbReference>
<evidence type="ECO:0000256" key="2">
    <source>
        <dbReference type="ARBA" id="ARBA00022448"/>
    </source>
</evidence>
<name>A0A926I726_9FIRM</name>
<sequence>MNNFWMDVKNIAMASGQIALLAIFAQNIIFTRALGTSASLFVIRKKYNLGIFGLIMAVITTLSSCIIYFFRRPINSLQYAVYFRPFFYVVIVGAVYVAVLLFCSKFLKKQIDKIRPMIHLAAFNGAVLGALLLNASAKMDFWGYLAFGIGTGVGFILASYLIALGFDRLNSDKIPRVFRGFPITLIYIGILSLAFHGLIGHELSM</sequence>